<feature type="binding site" evidence="9">
    <location>
        <begin position="93"/>
        <end position="95"/>
    </location>
    <ligand>
        <name>ATP</name>
        <dbReference type="ChEBI" id="CHEBI:30616"/>
    </ligand>
</feature>
<dbReference type="PANTHER" id="PTHR21342:SF1">
    <property type="entry name" value="PHOSPHOPANTETHEINE ADENYLYLTRANSFERASE"/>
    <property type="match status" value="1"/>
</dbReference>
<dbReference type="PRINTS" id="PR01020">
    <property type="entry name" value="LPSBIOSNTHSS"/>
</dbReference>
<evidence type="ECO:0000259" key="10">
    <source>
        <dbReference type="Pfam" id="PF01467"/>
    </source>
</evidence>
<feature type="binding site" evidence="9">
    <location>
        <begin position="128"/>
        <end position="134"/>
    </location>
    <ligand>
        <name>ATP</name>
        <dbReference type="ChEBI" id="CHEBI:30616"/>
    </ligand>
</feature>
<proteinExistence type="inferred from homology"/>
<comment type="pathway">
    <text evidence="9">Cofactor biosynthesis; coenzyme A biosynthesis; CoA from (R)-pantothenate: step 4/5.</text>
</comment>
<evidence type="ECO:0000256" key="9">
    <source>
        <dbReference type="HAMAP-Rule" id="MF_00151"/>
    </source>
</evidence>
<dbReference type="PANTHER" id="PTHR21342">
    <property type="entry name" value="PHOSPHOPANTETHEINE ADENYLYLTRANSFERASE"/>
    <property type="match status" value="1"/>
</dbReference>
<dbReference type="HAMAP" id="MF_00151">
    <property type="entry name" value="PPAT_bact"/>
    <property type="match status" value="1"/>
</dbReference>
<gene>
    <name evidence="9 11" type="primary">coaD</name>
    <name evidence="11" type="ORF">K4G57_04825</name>
</gene>
<dbReference type="GO" id="GO:0004595">
    <property type="term" value="F:pantetheine-phosphate adenylyltransferase activity"/>
    <property type="evidence" value="ECO:0007669"/>
    <property type="project" value="UniProtKB-EC"/>
</dbReference>
<feature type="binding site" evidence="9">
    <location>
        <position position="10"/>
    </location>
    <ligand>
        <name>substrate</name>
    </ligand>
</feature>
<feature type="binding site" evidence="9">
    <location>
        <position position="103"/>
    </location>
    <ligand>
        <name>ATP</name>
        <dbReference type="ChEBI" id="CHEBI:30616"/>
    </ligand>
</feature>
<feature type="binding site" evidence="9">
    <location>
        <position position="18"/>
    </location>
    <ligand>
        <name>ATP</name>
        <dbReference type="ChEBI" id="CHEBI:30616"/>
    </ligand>
</feature>
<evidence type="ECO:0000256" key="1">
    <source>
        <dbReference type="ARBA" id="ARBA00022490"/>
    </source>
</evidence>
<name>A0ABS7JN08_9HELI</name>
<evidence type="ECO:0000256" key="5">
    <source>
        <dbReference type="ARBA" id="ARBA00022840"/>
    </source>
</evidence>
<dbReference type="Pfam" id="PF01467">
    <property type="entry name" value="CTP_transf_like"/>
    <property type="match status" value="1"/>
</dbReference>
<keyword evidence="12" id="KW-1185">Reference proteome</keyword>
<comment type="subunit">
    <text evidence="9">Homohexamer.</text>
</comment>
<keyword evidence="1 9" id="KW-0963">Cytoplasm</keyword>
<dbReference type="EC" id="2.7.7.3" evidence="9"/>
<keyword evidence="6 9" id="KW-0460">Magnesium</keyword>
<dbReference type="CDD" id="cd02163">
    <property type="entry name" value="PPAT"/>
    <property type="match status" value="1"/>
</dbReference>
<comment type="function">
    <text evidence="9">Reversibly transfers an adenylyl group from ATP to 4'-phosphopantetheine, yielding dephospho-CoA (dPCoA) and pyrophosphate.</text>
</comment>
<accession>A0ABS7JN08</accession>
<dbReference type="InterPro" id="IPR014729">
    <property type="entry name" value="Rossmann-like_a/b/a_fold"/>
</dbReference>
<comment type="catalytic activity">
    <reaction evidence="8 9">
        <text>(R)-4'-phosphopantetheine + ATP + H(+) = 3'-dephospho-CoA + diphosphate</text>
        <dbReference type="Rhea" id="RHEA:19801"/>
        <dbReference type="ChEBI" id="CHEBI:15378"/>
        <dbReference type="ChEBI" id="CHEBI:30616"/>
        <dbReference type="ChEBI" id="CHEBI:33019"/>
        <dbReference type="ChEBI" id="CHEBI:57328"/>
        <dbReference type="ChEBI" id="CHEBI:61723"/>
        <dbReference type="EC" id="2.7.7.3"/>
    </reaction>
</comment>
<organism evidence="11 12">
    <name type="scientific">Helicobacter turcicus</name>
    <dbReference type="NCBI Taxonomy" id="2867412"/>
    <lineage>
        <taxon>Bacteria</taxon>
        <taxon>Pseudomonadati</taxon>
        <taxon>Campylobacterota</taxon>
        <taxon>Epsilonproteobacteria</taxon>
        <taxon>Campylobacterales</taxon>
        <taxon>Helicobacteraceae</taxon>
        <taxon>Helicobacter</taxon>
    </lineage>
</organism>
<dbReference type="InterPro" id="IPR004821">
    <property type="entry name" value="Cyt_trans-like"/>
</dbReference>
<dbReference type="NCBIfam" id="TIGR01510">
    <property type="entry name" value="coaD_prev_kdtB"/>
    <property type="match status" value="1"/>
</dbReference>
<comment type="subcellular location">
    <subcellularLocation>
        <location evidence="9">Cytoplasm</location>
    </subcellularLocation>
</comment>
<evidence type="ECO:0000256" key="6">
    <source>
        <dbReference type="ARBA" id="ARBA00022842"/>
    </source>
</evidence>
<dbReference type="EMBL" id="JAIGYQ010000005">
    <property type="protein sequence ID" value="MBX7490788.1"/>
    <property type="molecule type" value="Genomic_DNA"/>
</dbReference>
<dbReference type="RefSeq" id="WP_221532096.1">
    <property type="nucleotide sequence ID" value="NZ_JAIGYP010000005.1"/>
</dbReference>
<keyword evidence="5 9" id="KW-0067">ATP-binding</keyword>
<dbReference type="Proteomes" id="UP000700059">
    <property type="component" value="Unassembled WGS sequence"/>
</dbReference>
<sequence>MPKIAIYPGTFDPITNGHLDIIERACKLFDGLIIAVAKSSGKNPLFSLEERARMVNLAIMESQNIASKICVHPFENLIAEFAKEQGAKILVRGLRAVSDFEYELQMGYANASLNRELETIYLMPSLQNAFISSTVVRSILTHSGEVAHLVPKSVKDYMMSLDKRF</sequence>
<feature type="site" description="Transition state stabilizer" evidence="9">
    <location>
        <position position="18"/>
    </location>
</feature>
<feature type="binding site" evidence="9">
    <location>
        <position position="42"/>
    </location>
    <ligand>
        <name>substrate</name>
    </ligand>
</feature>
<feature type="binding site" evidence="9">
    <location>
        <begin position="10"/>
        <end position="11"/>
    </location>
    <ligand>
        <name>ATP</name>
        <dbReference type="ChEBI" id="CHEBI:30616"/>
    </ligand>
</feature>
<evidence type="ECO:0000256" key="4">
    <source>
        <dbReference type="ARBA" id="ARBA00022741"/>
    </source>
</evidence>
<evidence type="ECO:0000256" key="3">
    <source>
        <dbReference type="ARBA" id="ARBA00022695"/>
    </source>
</evidence>
<comment type="cofactor">
    <cofactor evidence="9">
        <name>Mg(2+)</name>
        <dbReference type="ChEBI" id="CHEBI:18420"/>
    </cofactor>
</comment>
<feature type="binding site" evidence="9">
    <location>
        <position position="92"/>
    </location>
    <ligand>
        <name>substrate</name>
    </ligand>
</feature>
<keyword evidence="4 9" id="KW-0547">Nucleotide-binding</keyword>
<evidence type="ECO:0000256" key="2">
    <source>
        <dbReference type="ARBA" id="ARBA00022679"/>
    </source>
</evidence>
<keyword evidence="3 9" id="KW-0548">Nucleotidyltransferase</keyword>
<keyword evidence="2 9" id="KW-0808">Transferase</keyword>
<feature type="domain" description="Cytidyltransferase-like" evidence="10">
    <location>
        <begin position="6"/>
        <end position="138"/>
    </location>
</feature>
<evidence type="ECO:0000256" key="8">
    <source>
        <dbReference type="ARBA" id="ARBA00029346"/>
    </source>
</evidence>
<feature type="binding site" evidence="9">
    <location>
        <position position="78"/>
    </location>
    <ligand>
        <name>substrate</name>
    </ligand>
</feature>
<comment type="caution">
    <text evidence="11">The sequence shown here is derived from an EMBL/GenBank/DDBJ whole genome shotgun (WGS) entry which is preliminary data.</text>
</comment>
<dbReference type="NCBIfam" id="TIGR00125">
    <property type="entry name" value="cyt_tran_rel"/>
    <property type="match status" value="1"/>
</dbReference>
<reference evidence="11 12" key="1">
    <citation type="submission" date="2021-08" db="EMBL/GenBank/DDBJ databases">
        <title>Helicobacter spp. isolated from feces of Anatolian Ground Squirrel (Spermophilus xanthoprymnus) in Turkey.</title>
        <authorList>
            <person name="Aydin F."/>
            <person name="Abay S."/>
            <person name="Kayman T."/>
            <person name="Karakaya E."/>
            <person name="Saticioglu I.B."/>
        </authorList>
    </citation>
    <scope>NUCLEOTIDE SEQUENCE [LARGE SCALE GENOMIC DNA]</scope>
    <source>
        <strain evidence="11 12">Faydin-H70</strain>
    </source>
</reference>
<evidence type="ECO:0000313" key="11">
    <source>
        <dbReference type="EMBL" id="MBX7490788.1"/>
    </source>
</evidence>
<evidence type="ECO:0000313" key="12">
    <source>
        <dbReference type="Proteomes" id="UP000700059"/>
    </source>
</evidence>
<evidence type="ECO:0000256" key="7">
    <source>
        <dbReference type="ARBA" id="ARBA00022993"/>
    </source>
</evidence>
<keyword evidence="7 9" id="KW-0173">Coenzyme A biosynthesis</keyword>
<dbReference type="Gene3D" id="3.40.50.620">
    <property type="entry name" value="HUPs"/>
    <property type="match status" value="1"/>
</dbReference>
<comment type="similarity">
    <text evidence="9">Belongs to the bacterial CoaD family.</text>
</comment>
<dbReference type="InterPro" id="IPR001980">
    <property type="entry name" value="PPAT"/>
</dbReference>
<protein>
    <recommendedName>
        <fullName evidence="9">Phosphopantetheine adenylyltransferase</fullName>
        <ecNumber evidence="9">2.7.7.3</ecNumber>
    </recommendedName>
    <alternativeName>
        <fullName evidence="9">Dephospho-CoA pyrophosphorylase</fullName>
    </alternativeName>
    <alternativeName>
        <fullName evidence="9">Pantetheine-phosphate adenylyltransferase</fullName>
        <shortName evidence="9">PPAT</shortName>
    </alternativeName>
</protein>
<dbReference type="SUPFAM" id="SSF52374">
    <property type="entry name" value="Nucleotidylyl transferase"/>
    <property type="match status" value="1"/>
</dbReference>